<keyword evidence="1" id="KW-0479">Metal-binding</keyword>
<keyword evidence="4" id="KW-1185">Reference proteome</keyword>
<evidence type="ECO:0000313" key="4">
    <source>
        <dbReference type="Proteomes" id="UP001152799"/>
    </source>
</evidence>
<protein>
    <recommendedName>
        <fullName evidence="2">C2H2-type domain-containing protein</fullName>
    </recommendedName>
</protein>
<gene>
    <name evidence="3" type="ORF">CEUTPL_LOCUS12036</name>
</gene>
<accession>A0A9N9QIA0</accession>
<evidence type="ECO:0000313" key="3">
    <source>
        <dbReference type="EMBL" id="CAG9771606.1"/>
    </source>
</evidence>
<sequence length="156" mass="17661">MDNKSTNNGTKSQKCQLCEKCFKKPSELKYHIDRKHPNQNNNPTEECTIIKSISHSQELNEDYAVPMLALEKSISDLNAVIRNNVKTVGDFKALKKIVASIEPTLQAIQESKTRKNSLLTNEKPIAILSLTEEVSNFFFPDPFIFFNLTNEGVSSR</sequence>
<name>A0A9N9QIA0_9CUCU</name>
<dbReference type="InterPro" id="IPR013087">
    <property type="entry name" value="Znf_C2H2_type"/>
</dbReference>
<dbReference type="AlphaFoldDB" id="A0A9N9QIA0"/>
<organism evidence="3 4">
    <name type="scientific">Ceutorhynchus assimilis</name>
    <name type="common">cabbage seed weevil</name>
    <dbReference type="NCBI Taxonomy" id="467358"/>
    <lineage>
        <taxon>Eukaryota</taxon>
        <taxon>Metazoa</taxon>
        <taxon>Ecdysozoa</taxon>
        <taxon>Arthropoda</taxon>
        <taxon>Hexapoda</taxon>
        <taxon>Insecta</taxon>
        <taxon>Pterygota</taxon>
        <taxon>Neoptera</taxon>
        <taxon>Endopterygota</taxon>
        <taxon>Coleoptera</taxon>
        <taxon>Polyphaga</taxon>
        <taxon>Cucujiformia</taxon>
        <taxon>Curculionidae</taxon>
        <taxon>Ceutorhynchinae</taxon>
        <taxon>Ceutorhynchus</taxon>
    </lineage>
</organism>
<dbReference type="Gene3D" id="3.30.160.60">
    <property type="entry name" value="Classic Zinc Finger"/>
    <property type="match status" value="1"/>
</dbReference>
<proteinExistence type="predicted"/>
<dbReference type="GO" id="GO:0008270">
    <property type="term" value="F:zinc ion binding"/>
    <property type="evidence" value="ECO:0007669"/>
    <property type="project" value="UniProtKB-KW"/>
</dbReference>
<evidence type="ECO:0000259" key="2">
    <source>
        <dbReference type="PROSITE" id="PS50157"/>
    </source>
</evidence>
<keyword evidence="1" id="KW-0863">Zinc-finger</keyword>
<reference evidence="3" key="1">
    <citation type="submission" date="2022-01" db="EMBL/GenBank/DDBJ databases">
        <authorList>
            <person name="King R."/>
        </authorList>
    </citation>
    <scope>NUCLEOTIDE SEQUENCE</scope>
</reference>
<dbReference type="EMBL" id="OU892283">
    <property type="protein sequence ID" value="CAG9771606.1"/>
    <property type="molecule type" value="Genomic_DNA"/>
</dbReference>
<evidence type="ECO:0000256" key="1">
    <source>
        <dbReference type="PROSITE-ProRule" id="PRU00042"/>
    </source>
</evidence>
<dbReference type="Proteomes" id="UP001152799">
    <property type="component" value="Chromosome 7"/>
</dbReference>
<dbReference type="PROSITE" id="PS00028">
    <property type="entry name" value="ZINC_FINGER_C2H2_1"/>
    <property type="match status" value="1"/>
</dbReference>
<feature type="domain" description="C2H2-type" evidence="2">
    <location>
        <begin position="13"/>
        <end position="41"/>
    </location>
</feature>
<dbReference type="OrthoDB" id="10569312at2759"/>
<keyword evidence="1" id="KW-0862">Zinc</keyword>
<dbReference type="PROSITE" id="PS50157">
    <property type="entry name" value="ZINC_FINGER_C2H2_2"/>
    <property type="match status" value="1"/>
</dbReference>